<dbReference type="AlphaFoldDB" id="A0A1H8QTA9"/>
<sequence>MWDHVTVKFSCERCGQTLHSDVATSLLDYPDTIAFARTHGVDVRETAIWELPLVTNDETTVTAEPFRVRVTYPLDGDELTFVVDEEFTIVDVSGESDRYDT</sequence>
<dbReference type="EMBL" id="FODV01000003">
    <property type="protein sequence ID" value="SEO57529.1"/>
    <property type="molecule type" value="Genomic_DNA"/>
</dbReference>
<evidence type="ECO:0000313" key="3">
    <source>
        <dbReference type="Proteomes" id="UP000199126"/>
    </source>
</evidence>
<protein>
    <recommendedName>
        <fullName evidence="1">DUF7351 domain-containing protein</fullName>
    </recommendedName>
</protein>
<proteinExistence type="predicted"/>
<name>A0A1H8QTA9_9EURY</name>
<gene>
    <name evidence="2" type="ORF">SAMN04487948_103304</name>
</gene>
<keyword evidence="3" id="KW-1185">Reference proteome</keyword>
<accession>A0A1H8QTA9</accession>
<reference evidence="3" key="1">
    <citation type="submission" date="2016-10" db="EMBL/GenBank/DDBJ databases">
        <authorList>
            <person name="Varghese N."/>
            <person name="Submissions S."/>
        </authorList>
    </citation>
    <scope>NUCLEOTIDE SEQUENCE [LARGE SCALE GENOMIC DNA]</scope>
    <source>
        <strain evidence="3">CGMCC 1.10121</strain>
    </source>
</reference>
<evidence type="ECO:0000259" key="1">
    <source>
        <dbReference type="Pfam" id="PF24042"/>
    </source>
</evidence>
<organism evidence="2 3">
    <name type="scientific">Halogranum amylolyticum</name>
    <dbReference type="NCBI Taxonomy" id="660520"/>
    <lineage>
        <taxon>Archaea</taxon>
        <taxon>Methanobacteriati</taxon>
        <taxon>Methanobacteriota</taxon>
        <taxon>Stenosarchaea group</taxon>
        <taxon>Halobacteria</taxon>
        <taxon>Halobacteriales</taxon>
        <taxon>Haloferacaceae</taxon>
    </lineage>
</organism>
<evidence type="ECO:0000313" key="2">
    <source>
        <dbReference type="EMBL" id="SEO57529.1"/>
    </source>
</evidence>
<dbReference type="Pfam" id="PF24042">
    <property type="entry name" value="DUF7351"/>
    <property type="match status" value="1"/>
</dbReference>
<feature type="domain" description="DUF7351" evidence="1">
    <location>
        <begin position="4"/>
        <end position="89"/>
    </location>
</feature>
<dbReference type="InterPro" id="IPR055775">
    <property type="entry name" value="DUF7351"/>
</dbReference>
<dbReference type="Proteomes" id="UP000199126">
    <property type="component" value="Unassembled WGS sequence"/>
</dbReference>